<dbReference type="EMBL" id="KE504196">
    <property type="protein sequence ID" value="EPS95993.1"/>
    <property type="molecule type" value="Genomic_DNA"/>
</dbReference>
<accession>S8DXY5</accession>
<feature type="domain" description="PPM-type phosphatase" evidence="1">
    <location>
        <begin position="71"/>
        <end position="516"/>
    </location>
</feature>
<dbReference type="InterPro" id="IPR001932">
    <property type="entry name" value="PPM-type_phosphatase-like_dom"/>
</dbReference>
<gene>
    <name evidence="2" type="ORF">FOMPIDRAFT_1167964</name>
</gene>
<dbReference type="GO" id="GO:0004741">
    <property type="term" value="F:[pyruvate dehydrogenase (acetyl-transferring)]-phosphatase activity"/>
    <property type="evidence" value="ECO:0007669"/>
    <property type="project" value="TreeGrafter"/>
</dbReference>
<dbReference type="eggNOG" id="KOG0700">
    <property type="taxonomic scope" value="Eukaryota"/>
</dbReference>
<reference evidence="2 3" key="1">
    <citation type="journal article" date="2012" name="Science">
        <title>The Paleozoic origin of enzymatic lignin decomposition reconstructed from 31 fungal genomes.</title>
        <authorList>
            <person name="Floudas D."/>
            <person name="Binder M."/>
            <person name="Riley R."/>
            <person name="Barry K."/>
            <person name="Blanchette R.A."/>
            <person name="Henrissat B."/>
            <person name="Martinez A.T."/>
            <person name="Otillar R."/>
            <person name="Spatafora J.W."/>
            <person name="Yadav J.S."/>
            <person name="Aerts A."/>
            <person name="Benoit I."/>
            <person name="Boyd A."/>
            <person name="Carlson A."/>
            <person name="Copeland A."/>
            <person name="Coutinho P.M."/>
            <person name="de Vries R.P."/>
            <person name="Ferreira P."/>
            <person name="Findley K."/>
            <person name="Foster B."/>
            <person name="Gaskell J."/>
            <person name="Glotzer D."/>
            <person name="Gorecki P."/>
            <person name="Heitman J."/>
            <person name="Hesse C."/>
            <person name="Hori C."/>
            <person name="Igarashi K."/>
            <person name="Jurgens J.A."/>
            <person name="Kallen N."/>
            <person name="Kersten P."/>
            <person name="Kohler A."/>
            <person name="Kuees U."/>
            <person name="Kumar T.K.A."/>
            <person name="Kuo A."/>
            <person name="LaButti K."/>
            <person name="Larrondo L.F."/>
            <person name="Lindquist E."/>
            <person name="Ling A."/>
            <person name="Lombard V."/>
            <person name="Lucas S."/>
            <person name="Lundell T."/>
            <person name="Martin R."/>
            <person name="McLaughlin D.J."/>
            <person name="Morgenstern I."/>
            <person name="Morin E."/>
            <person name="Murat C."/>
            <person name="Nagy L.G."/>
            <person name="Nolan M."/>
            <person name="Ohm R.A."/>
            <person name="Patyshakuliyeva A."/>
            <person name="Rokas A."/>
            <person name="Ruiz-Duenas F.J."/>
            <person name="Sabat G."/>
            <person name="Salamov A."/>
            <person name="Samejima M."/>
            <person name="Schmutz J."/>
            <person name="Slot J.C."/>
            <person name="St John F."/>
            <person name="Stenlid J."/>
            <person name="Sun H."/>
            <person name="Sun S."/>
            <person name="Syed K."/>
            <person name="Tsang A."/>
            <person name="Wiebenga A."/>
            <person name="Young D."/>
            <person name="Pisabarro A."/>
            <person name="Eastwood D.C."/>
            <person name="Martin F."/>
            <person name="Cullen D."/>
            <person name="Grigoriev I.V."/>
            <person name="Hibbett D.S."/>
        </authorList>
    </citation>
    <scope>NUCLEOTIDE SEQUENCE</scope>
    <source>
        <strain evidence="3">FP-58527</strain>
    </source>
</reference>
<dbReference type="HOGENOM" id="CLU_021928_3_1_1"/>
<evidence type="ECO:0000259" key="1">
    <source>
        <dbReference type="PROSITE" id="PS51746"/>
    </source>
</evidence>
<keyword evidence="3" id="KW-1185">Reference proteome</keyword>
<dbReference type="FunCoup" id="S8DXY5">
    <property type="interactions" value="196"/>
</dbReference>
<dbReference type="InterPro" id="IPR036457">
    <property type="entry name" value="PPM-type-like_dom_sf"/>
</dbReference>
<dbReference type="CDD" id="cd00143">
    <property type="entry name" value="PP2Cc"/>
    <property type="match status" value="1"/>
</dbReference>
<organism evidence="2 3">
    <name type="scientific">Fomitopsis schrenkii</name>
    <name type="common">Brown rot fungus</name>
    <dbReference type="NCBI Taxonomy" id="2126942"/>
    <lineage>
        <taxon>Eukaryota</taxon>
        <taxon>Fungi</taxon>
        <taxon>Dikarya</taxon>
        <taxon>Basidiomycota</taxon>
        <taxon>Agaricomycotina</taxon>
        <taxon>Agaricomycetes</taxon>
        <taxon>Polyporales</taxon>
        <taxon>Fomitopsis</taxon>
    </lineage>
</organism>
<dbReference type="AlphaFoldDB" id="S8DXY5"/>
<dbReference type="Proteomes" id="UP000015241">
    <property type="component" value="Unassembled WGS sequence"/>
</dbReference>
<proteinExistence type="predicted"/>
<dbReference type="PANTHER" id="PTHR13832">
    <property type="entry name" value="PROTEIN PHOSPHATASE 2C"/>
    <property type="match status" value="1"/>
</dbReference>
<dbReference type="PROSITE" id="PS51746">
    <property type="entry name" value="PPM_2"/>
    <property type="match status" value="1"/>
</dbReference>
<evidence type="ECO:0000313" key="2">
    <source>
        <dbReference type="EMBL" id="EPS95993.1"/>
    </source>
</evidence>
<dbReference type="GO" id="GO:0005739">
    <property type="term" value="C:mitochondrion"/>
    <property type="evidence" value="ECO:0007669"/>
    <property type="project" value="TreeGrafter"/>
</dbReference>
<dbReference type="SMART" id="SM00332">
    <property type="entry name" value="PP2Cc"/>
    <property type="match status" value="1"/>
</dbReference>
<name>S8DXY5_FOMSC</name>
<sequence>MLRRAWKPILGTTVLVGSPAYLYYRHYSQSRLETFTLGVRVRDADGKPTVQKQQFPMVTMDEVNRRLAQHASSKTTVRPGVVWKQATAQLSSNNPIEDAYSSVLVQRDPTDPAAPGDLLLFAVMDGHRSYHTSQLLSKILLPAMGLELQQLINTPASAGKKSSTLETLKSWVYSSSPPSTTADADPQRVAHAIQSAFVQLDWEITNAPLRLLSENIDKLAIANQQVPDLSQHPMALATMQPAVSGSCAIMALFDTAHQNLYVACTGDSRAVAGIYEETEDGKGSWRVEVLSEDQTGRNPSELKRMQSEHPADEANTVISRGRVLGGLEPTRAFGDARYKWPRDVQEVLHKAFMEGNGQTLRAVPAALKTPPYVTARPEVTHRKLALPPSANGASKPGSTMRFLVLATDGLWDELSSDEVVALVGGHLGGLTGRVPKAELPGLVRTTAGTPTVNGKSSEPARSTEGAWAFVDDNVGTHLIRNALGGADEGHLRKLLSIPAPLSRSYRDDITVTVVWWEDGPDVTPEVVRAKL</sequence>
<dbReference type="STRING" id="743788.S8DXY5"/>
<dbReference type="InterPro" id="IPR015655">
    <property type="entry name" value="PP2C"/>
</dbReference>
<evidence type="ECO:0000313" key="3">
    <source>
        <dbReference type="Proteomes" id="UP000015241"/>
    </source>
</evidence>
<dbReference type="Gene3D" id="3.60.40.10">
    <property type="entry name" value="PPM-type phosphatase domain"/>
    <property type="match status" value="1"/>
</dbReference>
<dbReference type="Pfam" id="PF00481">
    <property type="entry name" value="PP2C"/>
    <property type="match status" value="1"/>
</dbReference>
<dbReference type="InParanoid" id="S8DXY5"/>
<dbReference type="OrthoDB" id="420076at2759"/>
<protein>
    <recommendedName>
        <fullName evidence="1">PPM-type phosphatase domain-containing protein</fullName>
    </recommendedName>
</protein>
<dbReference type="PANTHER" id="PTHR13832:SF792">
    <property type="entry name" value="GM14286P"/>
    <property type="match status" value="1"/>
</dbReference>
<dbReference type="SUPFAM" id="SSF81606">
    <property type="entry name" value="PP2C-like"/>
    <property type="match status" value="1"/>
</dbReference>